<evidence type="ECO:0000313" key="1">
    <source>
        <dbReference type="EMBL" id="RCU48805.1"/>
    </source>
</evidence>
<dbReference type="Proteomes" id="UP000252558">
    <property type="component" value="Unassembled WGS sequence"/>
</dbReference>
<protein>
    <submittedName>
        <fullName evidence="1">TIGR02647 family protein</fullName>
    </submittedName>
</protein>
<keyword evidence="2" id="KW-1185">Reference proteome</keyword>
<name>A0A368NGF6_9GAMM</name>
<dbReference type="Pfam" id="PF18918">
    <property type="entry name" value="DUF5669"/>
    <property type="match status" value="1"/>
</dbReference>
<proteinExistence type="predicted"/>
<dbReference type="EMBL" id="QPID01000008">
    <property type="protein sequence ID" value="RCU48805.1"/>
    <property type="molecule type" value="Genomic_DNA"/>
</dbReference>
<reference evidence="1 2" key="1">
    <citation type="submission" date="2018-07" db="EMBL/GenBank/DDBJ databases">
        <title>Corallincola holothuriorum sp. nov., a new facultative anaerobe isolated from sea cucumber Apostichopus japonicus.</title>
        <authorList>
            <person name="Xia H."/>
        </authorList>
    </citation>
    <scope>NUCLEOTIDE SEQUENCE [LARGE SCALE GENOMIC DNA]</scope>
    <source>
        <strain evidence="1 2">C4</strain>
    </source>
</reference>
<evidence type="ECO:0000313" key="2">
    <source>
        <dbReference type="Proteomes" id="UP000252558"/>
    </source>
</evidence>
<gene>
    <name evidence="1" type="ORF">DU002_13525</name>
</gene>
<dbReference type="InterPro" id="IPR013468">
    <property type="entry name" value="CHP02647"/>
</dbReference>
<dbReference type="AlphaFoldDB" id="A0A368NGF6"/>
<accession>A0A368NGF6</accession>
<comment type="caution">
    <text evidence="1">The sequence shown here is derived from an EMBL/GenBank/DDBJ whole genome shotgun (WGS) entry which is preliminary data.</text>
</comment>
<organism evidence="1 2">
    <name type="scientific">Corallincola holothuriorum</name>
    <dbReference type="NCBI Taxonomy" id="2282215"/>
    <lineage>
        <taxon>Bacteria</taxon>
        <taxon>Pseudomonadati</taxon>
        <taxon>Pseudomonadota</taxon>
        <taxon>Gammaproteobacteria</taxon>
        <taxon>Alteromonadales</taxon>
        <taxon>Psychromonadaceae</taxon>
        <taxon>Corallincola</taxon>
    </lineage>
</organism>
<sequence length="78" mass="8582">MPYTADTIQELNILCRFNLDTTLEGIKVHHDAAPEVIEATQRLHDKGLVTMPDGGYLTDLGRETAEHAQAMASLLMTS</sequence>
<dbReference type="NCBIfam" id="TIGR02647">
    <property type="entry name" value="DNA"/>
    <property type="match status" value="1"/>
</dbReference>
<dbReference type="OrthoDB" id="5600572at2"/>
<dbReference type="RefSeq" id="WP_114338929.1">
    <property type="nucleotide sequence ID" value="NZ_QPID01000008.1"/>
</dbReference>